<dbReference type="AlphaFoldDB" id="A0A9N9NV70"/>
<feature type="non-terminal residue" evidence="3">
    <location>
        <position position="1"/>
    </location>
</feature>
<organism evidence="3 4">
    <name type="scientific">Racocetra fulgida</name>
    <dbReference type="NCBI Taxonomy" id="60492"/>
    <lineage>
        <taxon>Eukaryota</taxon>
        <taxon>Fungi</taxon>
        <taxon>Fungi incertae sedis</taxon>
        <taxon>Mucoromycota</taxon>
        <taxon>Glomeromycotina</taxon>
        <taxon>Glomeromycetes</taxon>
        <taxon>Diversisporales</taxon>
        <taxon>Gigasporaceae</taxon>
        <taxon>Racocetra</taxon>
    </lineage>
</organism>
<evidence type="ECO:0000256" key="1">
    <source>
        <dbReference type="SAM" id="Coils"/>
    </source>
</evidence>
<feature type="coiled-coil region" evidence="1">
    <location>
        <begin position="70"/>
        <end position="103"/>
    </location>
</feature>
<evidence type="ECO:0000313" key="3">
    <source>
        <dbReference type="EMBL" id="CAG8763763.1"/>
    </source>
</evidence>
<comment type="caution">
    <text evidence="3">The sequence shown here is derived from an EMBL/GenBank/DDBJ whole genome shotgun (WGS) entry which is preliminary data.</text>
</comment>
<dbReference type="EMBL" id="CAJVPZ010042443">
    <property type="protein sequence ID" value="CAG8763763.1"/>
    <property type="molecule type" value="Genomic_DNA"/>
</dbReference>
<evidence type="ECO:0000313" key="4">
    <source>
        <dbReference type="Proteomes" id="UP000789396"/>
    </source>
</evidence>
<protein>
    <submittedName>
        <fullName evidence="3">4999_t:CDS:1</fullName>
    </submittedName>
</protein>
<reference evidence="3" key="1">
    <citation type="submission" date="2021-06" db="EMBL/GenBank/DDBJ databases">
        <authorList>
            <person name="Kallberg Y."/>
            <person name="Tangrot J."/>
            <person name="Rosling A."/>
        </authorList>
    </citation>
    <scope>NUCLEOTIDE SEQUENCE</scope>
    <source>
        <strain evidence="3">IN212</strain>
    </source>
</reference>
<feature type="region of interest" description="Disordered" evidence="2">
    <location>
        <begin position="121"/>
        <end position="150"/>
    </location>
</feature>
<gene>
    <name evidence="3" type="ORF">RFULGI_LOCUS14511</name>
</gene>
<feature type="non-terminal residue" evidence="3">
    <location>
        <position position="150"/>
    </location>
</feature>
<keyword evidence="4" id="KW-1185">Reference proteome</keyword>
<proteinExistence type="predicted"/>
<sequence>VQLPVPTSDLAIEKLTEAVNKMLLQLQERRPSTLDNTSRSVCYSGTSNYHTYISIPAEDVLLFAVAKQDPQRLSEELEEAELEEETLEQLMEEEANKEEKMDNAPKIVELTLPVEFKKITHVPLGNNHPKAEEKKFEEELEDSDKEYEEE</sequence>
<keyword evidence="1" id="KW-0175">Coiled coil</keyword>
<accession>A0A9N9NV70</accession>
<evidence type="ECO:0000256" key="2">
    <source>
        <dbReference type="SAM" id="MobiDB-lite"/>
    </source>
</evidence>
<dbReference type="Proteomes" id="UP000789396">
    <property type="component" value="Unassembled WGS sequence"/>
</dbReference>
<dbReference type="OrthoDB" id="10643544at2759"/>
<name>A0A9N9NV70_9GLOM</name>
<feature type="compositionally biased region" description="Acidic residues" evidence="2">
    <location>
        <begin position="138"/>
        <end position="150"/>
    </location>
</feature>